<dbReference type="eggNOG" id="KOG2867">
    <property type="taxonomic scope" value="Eukaryota"/>
</dbReference>
<dbReference type="EMBL" id="AGNL01006887">
    <property type="protein sequence ID" value="EJK71709.1"/>
    <property type="molecule type" value="Genomic_DNA"/>
</dbReference>
<dbReference type="InterPro" id="IPR043170">
    <property type="entry name" value="PTPA_C_lid"/>
</dbReference>
<name>K0T3Q5_THAOC</name>
<sequence>MDVSASAKGGGGVHVPKRFIFNQGDMGQWTRSAAYKELLAFVSAMGQGVTTAKLVAHGGYHSGAPLEHLTPALSSLSGSLACMSQTWLDNIPPDTTAKVRFGNPAFRTWHARLIERSHGIVKCLMDCHVQNSGESSAEGPMRAEILRSCYDRGHQAAAATVTSPHARDASSPQNKQEEVIAELRAYLHDSFGHPVRLDYGTGHESSFIVFLLSLCKIGCFRWGKARTGETASPTEGVGLPSLSLFHRYLNVTRGLQRDYMLEPAGSHGVWGLDDYHCVPFYLGACQMVARENWQRRVGEPAAEETAPENEQTDVEKRMPDHPYLPNSARGEPQSLSSARGEDGDHWGPSIIQDRRMLDAYSSTYLYLSCIKFIQQIKPSAPFFEASPMLNDISQLDTWAKVSSGLLRLYEGEVISKMPVVQHFVFGKIFKADWTPSRSEPLEAPPTLWASRGDGATMAPTRAPWAK</sequence>
<feature type="compositionally biased region" description="Acidic residues" evidence="8">
    <location>
        <begin position="301"/>
        <end position="312"/>
    </location>
</feature>
<feature type="region of interest" description="Disordered" evidence="8">
    <location>
        <begin position="298"/>
        <end position="344"/>
    </location>
</feature>
<comment type="similarity">
    <text evidence="3 7">Belongs to the PTPA-type PPIase family.</text>
</comment>
<comment type="caution">
    <text evidence="9">The sequence shown here is derived from an EMBL/GenBank/DDBJ whole genome shotgun (WGS) entry which is preliminary data.</text>
</comment>
<evidence type="ECO:0000256" key="7">
    <source>
        <dbReference type="RuleBase" id="RU361210"/>
    </source>
</evidence>
<keyword evidence="5 7" id="KW-0697">Rotamase</keyword>
<dbReference type="GO" id="GO:0008160">
    <property type="term" value="F:protein tyrosine phosphatase activator activity"/>
    <property type="evidence" value="ECO:0007669"/>
    <property type="project" value="TreeGrafter"/>
</dbReference>
<dbReference type="AlphaFoldDB" id="K0T3Q5"/>
<accession>K0T3Q5</accession>
<dbReference type="GO" id="GO:0003755">
    <property type="term" value="F:peptidyl-prolyl cis-trans isomerase activity"/>
    <property type="evidence" value="ECO:0007669"/>
    <property type="project" value="UniProtKB-KW"/>
</dbReference>
<dbReference type="Proteomes" id="UP000266841">
    <property type="component" value="Unassembled WGS sequence"/>
</dbReference>
<reference evidence="9 10" key="1">
    <citation type="journal article" date="2012" name="Genome Biol.">
        <title>Genome and low-iron response of an oceanic diatom adapted to chronic iron limitation.</title>
        <authorList>
            <person name="Lommer M."/>
            <person name="Specht M."/>
            <person name="Roy A.S."/>
            <person name="Kraemer L."/>
            <person name="Andreson R."/>
            <person name="Gutowska M.A."/>
            <person name="Wolf J."/>
            <person name="Bergner S.V."/>
            <person name="Schilhabel M.B."/>
            <person name="Klostermeier U.C."/>
            <person name="Beiko R.G."/>
            <person name="Rosenstiel P."/>
            <person name="Hippler M."/>
            <person name="Laroche J."/>
        </authorList>
    </citation>
    <scope>NUCLEOTIDE SEQUENCE [LARGE SCALE GENOMIC DNA]</scope>
    <source>
        <strain evidence="9 10">CCMP1005</strain>
    </source>
</reference>
<dbReference type="GO" id="GO:0005634">
    <property type="term" value="C:nucleus"/>
    <property type="evidence" value="ECO:0007669"/>
    <property type="project" value="TreeGrafter"/>
</dbReference>
<dbReference type="PANTHER" id="PTHR10012">
    <property type="entry name" value="SERINE/THREONINE-PROTEIN PHOSPHATASE 2A REGULATORY SUBUNIT B"/>
    <property type="match status" value="1"/>
</dbReference>
<dbReference type="PIRSF" id="PIRSF016325">
    <property type="entry name" value="Phstyr_phstse_ac"/>
    <property type="match status" value="1"/>
</dbReference>
<proteinExistence type="inferred from homology"/>
<evidence type="ECO:0000256" key="3">
    <source>
        <dbReference type="ARBA" id="ARBA00011019"/>
    </source>
</evidence>
<dbReference type="Pfam" id="PF03095">
    <property type="entry name" value="PTPA"/>
    <property type="match status" value="1"/>
</dbReference>
<dbReference type="InterPro" id="IPR037218">
    <property type="entry name" value="PTPA_sf"/>
</dbReference>
<dbReference type="SUPFAM" id="SSF140984">
    <property type="entry name" value="PTPA-like"/>
    <property type="match status" value="1"/>
</dbReference>
<gene>
    <name evidence="9" type="ORF">THAOC_06823</name>
</gene>
<protein>
    <recommendedName>
        <fullName evidence="7">Serine/threonine-protein phosphatase 2A activator</fullName>
        <ecNumber evidence="7">5.2.1.8</ecNumber>
    </recommendedName>
    <alternativeName>
        <fullName evidence="7">Phosphotyrosyl phosphatase activator</fullName>
    </alternativeName>
</protein>
<evidence type="ECO:0000256" key="2">
    <source>
        <dbReference type="ARBA" id="ARBA00004496"/>
    </source>
</evidence>
<evidence type="ECO:0000313" key="9">
    <source>
        <dbReference type="EMBL" id="EJK71709.1"/>
    </source>
</evidence>
<evidence type="ECO:0000256" key="8">
    <source>
        <dbReference type="SAM" id="MobiDB-lite"/>
    </source>
</evidence>
<keyword evidence="4 7" id="KW-0963">Cytoplasm</keyword>
<comment type="function">
    <text evidence="7">PPIases accelerate the folding of proteins. It catalyzes the cis-trans isomerization of proline imidic peptide bonds in oligopeptides.</text>
</comment>
<evidence type="ECO:0000256" key="1">
    <source>
        <dbReference type="ARBA" id="ARBA00000971"/>
    </source>
</evidence>
<keyword evidence="6 7" id="KW-0413">Isomerase</keyword>
<evidence type="ECO:0000256" key="5">
    <source>
        <dbReference type="ARBA" id="ARBA00023110"/>
    </source>
</evidence>
<dbReference type="GO" id="GO:0007052">
    <property type="term" value="P:mitotic spindle organization"/>
    <property type="evidence" value="ECO:0007669"/>
    <property type="project" value="TreeGrafter"/>
</dbReference>
<dbReference type="InterPro" id="IPR004327">
    <property type="entry name" value="Phstyr_phstse_ac"/>
</dbReference>
<dbReference type="GO" id="GO:0000159">
    <property type="term" value="C:protein phosphatase type 2A complex"/>
    <property type="evidence" value="ECO:0007669"/>
    <property type="project" value="TreeGrafter"/>
</dbReference>
<comment type="catalytic activity">
    <reaction evidence="1 7">
        <text>[protein]-peptidylproline (omega=180) = [protein]-peptidylproline (omega=0)</text>
        <dbReference type="Rhea" id="RHEA:16237"/>
        <dbReference type="Rhea" id="RHEA-COMP:10747"/>
        <dbReference type="Rhea" id="RHEA-COMP:10748"/>
        <dbReference type="ChEBI" id="CHEBI:83833"/>
        <dbReference type="ChEBI" id="CHEBI:83834"/>
        <dbReference type="EC" id="5.2.1.8"/>
    </reaction>
</comment>
<organism evidence="9 10">
    <name type="scientific">Thalassiosira oceanica</name>
    <name type="common">Marine diatom</name>
    <dbReference type="NCBI Taxonomy" id="159749"/>
    <lineage>
        <taxon>Eukaryota</taxon>
        <taxon>Sar</taxon>
        <taxon>Stramenopiles</taxon>
        <taxon>Ochrophyta</taxon>
        <taxon>Bacillariophyta</taxon>
        <taxon>Coscinodiscophyceae</taxon>
        <taxon>Thalassiosirophycidae</taxon>
        <taxon>Thalassiosirales</taxon>
        <taxon>Thalassiosiraceae</taxon>
        <taxon>Thalassiosira</taxon>
    </lineage>
</organism>
<keyword evidence="10" id="KW-1185">Reference proteome</keyword>
<dbReference type="EC" id="5.2.1.8" evidence="7"/>
<evidence type="ECO:0000313" key="10">
    <source>
        <dbReference type="Proteomes" id="UP000266841"/>
    </source>
</evidence>
<dbReference type="Gene3D" id="1.20.120.1150">
    <property type="match status" value="1"/>
</dbReference>
<dbReference type="OrthoDB" id="16120at2759"/>
<evidence type="ECO:0000256" key="4">
    <source>
        <dbReference type="ARBA" id="ARBA00022490"/>
    </source>
</evidence>
<comment type="subcellular location">
    <subcellularLocation>
        <location evidence="2 7">Cytoplasm</location>
    </subcellularLocation>
</comment>
<dbReference type="OMA" id="FRIWHEL"/>
<dbReference type="PANTHER" id="PTHR10012:SF0">
    <property type="entry name" value="SERINE_THREONINE-PROTEIN PHOSPHATASE 2A ACTIVATOR"/>
    <property type="match status" value="1"/>
</dbReference>
<evidence type="ECO:0000256" key="6">
    <source>
        <dbReference type="ARBA" id="ARBA00023235"/>
    </source>
</evidence>
<dbReference type="GO" id="GO:0005737">
    <property type="term" value="C:cytoplasm"/>
    <property type="evidence" value="ECO:0007669"/>
    <property type="project" value="UniProtKB-SubCell"/>
</dbReference>